<dbReference type="EMBL" id="JACGWJ010000006">
    <property type="protein sequence ID" value="KAL0413707.1"/>
    <property type="molecule type" value="Genomic_DNA"/>
</dbReference>
<reference evidence="1" key="2">
    <citation type="journal article" date="2024" name="Plant">
        <title>Genomic evolution and insights into agronomic trait innovations of Sesamum species.</title>
        <authorList>
            <person name="Miao H."/>
            <person name="Wang L."/>
            <person name="Qu L."/>
            <person name="Liu H."/>
            <person name="Sun Y."/>
            <person name="Le M."/>
            <person name="Wang Q."/>
            <person name="Wei S."/>
            <person name="Zheng Y."/>
            <person name="Lin W."/>
            <person name="Duan Y."/>
            <person name="Cao H."/>
            <person name="Xiong S."/>
            <person name="Wang X."/>
            <person name="Wei L."/>
            <person name="Li C."/>
            <person name="Ma Q."/>
            <person name="Ju M."/>
            <person name="Zhao R."/>
            <person name="Li G."/>
            <person name="Mu C."/>
            <person name="Tian Q."/>
            <person name="Mei H."/>
            <person name="Zhang T."/>
            <person name="Gao T."/>
            <person name="Zhang H."/>
        </authorList>
    </citation>
    <scope>NUCLEOTIDE SEQUENCE</scope>
    <source>
        <strain evidence="1">G02</strain>
    </source>
</reference>
<proteinExistence type="predicted"/>
<protein>
    <submittedName>
        <fullName evidence="1">Uncharacterized protein</fullName>
    </submittedName>
</protein>
<reference evidence="1" key="1">
    <citation type="submission" date="2020-06" db="EMBL/GenBank/DDBJ databases">
        <authorList>
            <person name="Li T."/>
            <person name="Hu X."/>
            <person name="Zhang T."/>
            <person name="Song X."/>
            <person name="Zhang H."/>
            <person name="Dai N."/>
            <person name="Sheng W."/>
            <person name="Hou X."/>
            <person name="Wei L."/>
        </authorList>
    </citation>
    <scope>NUCLEOTIDE SEQUENCE</scope>
    <source>
        <strain evidence="1">G02</strain>
        <tissue evidence="1">Leaf</tissue>
    </source>
</reference>
<comment type="caution">
    <text evidence="1">The sequence shown here is derived from an EMBL/GenBank/DDBJ whole genome shotgun (WGS) entry which is preliminary data.</text>
</comment>
<dbReference type="AlphaFoldDB" id="A0AAW2UAH3"/>
<accession>A0AAW2UAH3</accession>
<sequence length="79" mass="8751">MALMAASVLKILERSFLDNLRSSRVCELELLSASGRFLDTDSTLEEERRSLGELPRRAWVSCRGGAPSPPVEGFLPDFP</sequence>
<name>A0AAW2UAH3_SESRA</name>
<organism evidence="1">
    <name type="scientific">Sesamum radiatum</name>
    <name type="common">Black benniseed</name>
    <dbReference type="NCBI Taxonomy" id="300843"/>
    <lineage>
        <taxon>Eukaryota</taxon>
        <taxon>Viridiplantae</taxon>
        <taxon>Streptophyta</taxon>
        <taxon>Embryophyta</taxon>
        <taxon>Tracheophyta</taxon>
        <taxon>Spermatophyta</taxon>
        <taxon>Magnoliopsida</taxon>
        <taxon>eudicotyledons</taxon>
        <taxon>Gunneridae</taxon>
        <taxon>Pentapetalae</taxon>
        <taxon>asterids</taxon>
        <taxon>lamiids</taxon>
        <taxon>Lamiales</taxon>
        <taxon>Pedaliaceae</taxon>
        <taxon>Sesamum</taxon>
    </lineage>
</organism>
<evidence type="ECO:0000313" key="1">
    <source>
        <dbReference type="EMBL" id="KAL0413707.1"/>
    </source>
</evidence>
<gene>
    <name evidence="1" type="ORF">Sradi_1572400</name>
</gene>